<dbReference type="SUPFAM" id="SSF52058">
    <property type="entry name" value="L domain-like"/>
    <property type="match status" value="1"/>
</dbReference>
<name>A0AAW2NFU0_9LAMI</name>
<sequence>MLLCLSWSLLIWDTHELQSSQTQVLLQLRKQLEYPKPLDYWLNPGIDLCFASSPQVNITCSNNFVTEIRVFGDKQSRDGNFNGIPVPYKTLSQNFSMDSLVATLSRLNSLRVLSLVSLGIWGPIPDKIHRLQSLEHLDLSWNFLYGSVPQTLPRIVKLQILKLDGNFLNGTLPGQFDSFFGSYKFKS</sequence>
<evidence type="ECO:0000313" key="3">
    <source>
        <dbReference type="EMBL" id="KAL0342331.1"/>
    </source>
</evidence>
<accession>A0AAW2NFU0</accession>
<reference evidence="3" key="2">
    <citation type="journal article" date="2024" name="Plant">
        <title>Genomic evolution and insights into agronomic trait innovations of Sesamum species.</title>
        <authorList>
            <person name="Miao H."/>
            <person name="Wang L."/>
            <person name="Qu L."/>
            <person name="Liu H."/>
            <person name="Sun Y."/>
            <person name="Le M."/>
            <person name="Wang Q."/>
            <person name="Wei S."/>
            <person name="Zheng Y."/>
            <person name="Lin W."/>
            <person name="Duan Y."/>
            <person name="Cao H."/>
            <person name="Xiong S."/>
            <person name="Wang X."/>
            <person name="Wei L."/>
            <person name="Li C."/>
            <person name="Ma Q."/>
            <person name="Ju M."/>
            <person name="Zhao R."/>
            <person name="Li G."/>
            <person name="Mu C."/>
            <person name="Tian Q."/>
            <person name="Mei H."/>
            <person name="Zhang T."/>
            <person name="Gao T."/>
            <person name="Zhang H."/>
        </authorList>
    </citation>
    <scope>NUCLEOTIDE SEQUENCE</scope>
    <source>
        <strain evidence="3">KEN8</strain>
    </source>
</reference>
<comment type="caution">
    <text evidence="3">The sequence shown here is derived from an EMBL/GenBank/DDBJ whole genome shotgun (WGS) entry which is preliminary data.</text>
</comment>
<proteinExistence type="predicted"/>
<dbReference type="AlphaFoldDB" id="A0AAW2NFU0"/>
<organism evidence="3">
    <name type="scientific">Sesamum calycinum</name>
    <dbReference type="NCBI Taxonomy" id="2727403"/>
    <lineage>
        <taxon>Eukaryota</taxon>
        <taxon>Viridiplantae</taxon>
        <taxon>Streptophyta</taxon>
        <taxon>Embryophyta</taxon>
        <taxon>Tracheophyta</taxon>
        <taxon>Spermatophyta</taxon>
        <taxon>Magnoliopsida</taxon>
        <taxon>eudicotyledons</taxon>
        <taxon>Gunneridae</taxon>
        <taxon>Pentapetalae</taxon>
        <taxon>asterids</taxon>
        <taxon>lamiids</taxon>
        <taxon>Lamiales</taxon>
        <taxon>Pedaliaceae</taxon>
        <taxon>Sesamum</taxon>
    </lineage>
</organism>
<feature type="signal peptide" evidence="2">
    <location>
        <begin position="1"/>
        <end position="19"/>
    </location>
</feature>
<comment type="subcellular location">
    <subcellularLocation>
        <location evidence="1">Cell envelope</location>
    </subcellularLocation>
</comment>
<evidence type="ECO:0000256" key="2">
    <source>
        <dbReference type="SAM" id="SignalP"/>
    </source>
</evidence>
<evidence type="ECO:0000256" key="1">
    <source>
        <dbReference type="ARBA" id="ARBA00004196"/>
    </source>
</evidence>
<dbReference type="Pfam" id="PF00560">
    <property type="entry name" value="LRR_1"/>
    <property type="match status" value="2"/>
</dbReference>
<keyword evidence="3" id="KW-0418">Kinase</keyword>
<feature type="chain" id="PRO_5043498084" evidence="2">
    <location>
        <begin position="20"/>
        <end position="187"/>
    </location>
</feature>
<gene>
    <name evidence="3" type="ORF">Scaly_1895700</name>
</gene>
<keyword evidence="3" id="KW-0808">Transferase</keyword>
<keyword evidence="2" id="KW-0732">Signal</keyword>
<dbReference type="EMBL" id="JACGWM010000011">
    <property type="protein sequence ID" value="KAL0342331.1"/>
    <property type="molecule type" value="Genomic_DNA"/>
</dbReference>
<reference evidence="3" key="1">
    <citation type="submission" date="2020-06" db="EMBL/GenBank/DDBJ databases">
        <authorList>
            <person name="Li T."/>
            <person name="Hu X."/>
            <person name="Zhang T."/>
            <person name="Song X."/>
            <person name="Zhang H."/>
            <person name="Dai N."/>
            <person name="Sheng W."/>
            <person name="Hou X."/>
            <person name="Wei L."/>
        </authorList>
    </citation>
    <scope>NUCLEOTIDE SEQUENCE</scope>
    <source>
        <strain evidence="3">KEN8</strain>
        <tissue evidence="3">Leaf</tissue>
    </source>
</reference>
<dbReference type="PANTHER" id="PTHR48059">
    <property type="entry name" value="POLYGALACTURONASE INHIBITOR 1"/>
    <property type="match status" value="1"/>
</dbReference>
<dbReference type="InterPro" id="IPR001611">
    <property type="entry name" value="Leu-rich_rpt"/>
</dbReference>
<protein>
    <submittedName>
        <fullName evidence="3">Inactive leucine-rich repeat receptor-like protein kinase</fullName>
    </submittedName>
</protein>
<dbReference type="PANTHER" id="PTHR48059:SF30">
    <property type="entry name" value="OS06G0587000 PROTEIN"/>
    <property type="match status" value="1"/>
</dbReference>
<dbReference type="InterPro" id="IPR051848">
    <property type="entry name" value="PGIP"/>
</dbReference>
<dbReference type="Gene3D" id="3.80.10.10">
    <property type="entry name" value="Ribonuclease Inhibitor"/>
    <property type="match status" value="1"/>
</dbReference>
<dbReference type="InterPro" id="IPR032675">
    <property type="entry name" value="LRR_dom_sf"/>
</dbReference>
<dbReference type="GO" id="GO:0016301">
    <property type="term" value="F:kinase activity"/>
    <property type="evidence" value="ECO:0007669"/>
    <property type="project" value="UniProtKB-KW"/>
</dbReference>
<keyword evidence="3" id="KW-0675">Receptor</keyword>